<name>A0A7W6Q5L7_9RHOB</name>
<evidence type="ECO:0000313" key="7">
    <source>
        <dbReference type="Proteomes" id="UP000565745"/>
    </source>
</evidence>
<accession>A0A7W6Q5L7</accession>
<dbReference type="PANTHER" id="PTHR11365">
    <property type="entry name" value="5-OXOPROLINASE RELATED"/>
    <property type="match status" value="1"/>
</dbReference>
<dbReference type="InterPro" id="IPR008040">
    <property type="entry name" value="Hydant_A_N"/>
</dbReference>
<keyword evidence="6" id="KW-0378">Hydrolase</keyword>
<dbReference type="GO" id="GO:0047423">
    <property type="term" value="F:N-methylhydantoinase (ATP-hydrolyzing) activity"/>
    <property type="evidence" value="ECO:0007669"/>
    <property type="project" value="UniProtKB-EC"/>
</dbReference>
<evidence type="ECO:0000259" key="4">
    <source>
        <dbReference type="Pfam" id="PF05378"/>
    </source>
</evidence>
<dbReference type="SUPFAM" id="SSF53067">
    <property type="entry name" value="Actin-like ATPase domain"/>
    <property type="match status" value="1"/>
</dbReference>
<feature type="domain" description="Hydantoinase A/oxoprolinase" evidence="3">
    <location>
        <begin position="251"/>
        <end position="539"/>
    </location>
</feature>
<dbReference type="RefSeq" id="WP_025056464.1">
    <property type="nucleotide sequence ID" value="NZ_JACIFU010000004.1"/>
</dbReference>
<keyword evidence="7" id="KW-1185">Reference proteome</keyword>
<protein>
    <submittedName>
        <fullName evidence="6">N-methylhydantoinase A</fullName>
        <ecNumber evidence="6">3.5.2.14</ecNumber>
    </submittedName>
</protein>
<sequence length="736" mass="78374">MSGTDELIRQYEARLAAFEERLRKMETTGGSATAALAQPRRRSTGGTGLRLGVDVGGTFTDLLLLDEKNGRTITAKVPSTPSDSSIGVLNGIEKICRTAGIDPTDITEVLHGTTVATNTVLTSSGALVGLVTTKGYRDTLQIARSFVPGGLGGWVIWNKAEPLAPLELTIEADERMDAQGNVLVPLDEAQLRRDLKELLNSGIEALTIALFNGYTNDAHERRIAEIAQEIAPNIPVSTSASVMPEMYEYERTETTVVNSYVRPVVSKYVHNLQSELRRRMGDDVLLQILRSDGGLSSAQAAMEQPVNLLMSGPAGGVSGALWIAKQADFKNLLTFDMGGTSTDVALIQNGVARTRRETRVGDVTVRAPSIDVRTVGAGGGSIAYVPELTKALRVGPQSAGADPGPAAYQKGGVEPTVTDANVVLGYLPSDAKLGGDMEISRPKAETAVKTIADAIGISVEDAAEGIIKIVNENMCGALRLVSVEQGYDPRDFALIGFGGAGPLHANALSRLINSWPTIIPPGPGVLCAYGDATTRLRNEATQTYVTSVSGTSDAEISGMLKDLEDSAGEDLTAEGVARDEQDVFYQIDIRYKGQGMKLTVDVSPEDFAREGLKGVASRFDAEHEQLFTFALDAEHELVGLRAVVQGAEKNFINTEGARGAKSAEAAKVTKTRMYADAAWHDAFIYDRSKLVPGNEVQGPAVVTEMDSTSVILPGHVGEIDDVGNILIWPAGHSRNR</sequence>
<dbReference type="EMBL" id="JACIFU010000004">
    <property type="protein sequence ID" value="MBB4175434.1"/>
    <property type="molecule type" value="Genomic_DNA"/>
</dbReference>
<feature type="coiled-coil region" evidence="1">
    <location>
        <begin position="1"/>
        <end position="28"/>
    </location>
</feature>
<evidence type="ECO:0000259" key="5">
    <source>
        <dbReference type="Pfam" id="PF19278"/>
    </source>
</evidence>
<dbReference type="GO" id="GO:0006749">
    <property type="term" value="P:glutathione metabolic process"/>
    <property type="evidence" value="ECO:0007669"/>
    <property type="project" value="TreeGrafter"/>
</dbReference>
<dbReference type="InterPro" id="IPR002821">
    <property type="entry name" value="Hydantoinase_A"/>
</dbReference>
<organism evidence="6 7">
    <name type="scientific">Sulfitobacter noctilucicola</name>
    <dbReference type="NCBI Taxonomy" id="1342301"/>
    <lineage>
        <taxon>Bacteria</taxon>
        <taxon>Pseudomonadati</taxon>
        <taxon>Pseudomonadota</taxon>
        <taxon>Alphaproteobacteria</taxon>
        <taxon>Rhodobacterales</taxon>
        <taxon>Roseobacteraceae</taxon>
        <taxon>Sulfitobacter</taxon>
    </lineage>
</organism>
<evidence type="ECO:0000259" key="3">
    <source>
        <dbReference type="Pfam" id="PF01968"/>
    </source>
</evidence>
<dbReference type="Pfam" id="PF05378">
    <property type="entry name" value="Hydant_A_N"/>
    <property type="match status" value="1"/>
</dbReference>
<proteinExistence type="predicted"/>
<dbReference type="Proteomes" id="UP000565745">
    <property type="component" value="Unassembled WGS sequence"/>
</dbReference>
<feature type="domain" description="Acetophenone carboxylase-like C-terminal" evidence="5">
    <location>
        <begin position="555"/>
        <end position="720"/>
    </location>
</feature>
<dbReference type="InterPro" id="IPR049517">
    <property type="entry name" value="ACX-like_C"/>
</dbReference>
<feature type="region of interest" description="Disordered" evidence="2">
    <location>
        <begin position="28"/>
        <end position="49"/>
    </location>
</feature>
<keyword evidence="1" id="KW-0175">Coiled coil</keyword>
<comment type="caution">
    <text evidence="6">The sequence shown here is derived from an EMBL/GenBank/DDBJ whole genome shotgun (WGS) entry which is preliminary data.</text>
</comment>
<dbReference type="GO" id="GO:0005829">
    <property type="term" value="C:cytosol"/>
    <property type="evidence" value="ECO:0007669"/>
    <property type="project" value="TreeGrafter"/>
</dbReference>
<dbReference type="Pfam" id="PF19278">
    <property type="entry name" value="Hydant_A_C"/>
    <property type="match status" value="1"/>
</dbReference>
<evidence type="ECO:0000256" key="1">
    <source>
        <dbReference type="SAM" id="Coils"/>
    </source>
</evidence>
<dbReference type="InterPro" id="IPR045079">
    <property type="entry name" value="Oxoprolinase-like"/>
</dbReference>
<evidence type="ECO:0000256" key="2">
    <source>
        <dbReference type="SAM" id="MobiDB-lite"/>
    </source>
</evidence>
<dbReference type="AlphaFoldDB" id="A0A7W6Q5L7"/>
<dbReference type="GO" id="GO:0017168">
    <property type="term" value="F:5-oxoprolinase (ATP-hydrolyzing) activity"/>
    <property type="evidence" value="ECO:0007669"/>
    <property type="project" value="TreeGrafter"/>
</dbReference>
<evidence type="ECO:0000313" key="6">
    <source>
        <dbReference type="EMBL" id="MBB4175434.1"/>
    </source>
</evidence>
<dbReference type="Pfam" id="PF01968">
    <property type="entry name" value="Hydantoinase_A"/>
    <property type="match status" value="1"/>
</dbReference>
<dbReference type="InterPro" id="IPR043129">
    <property type="entry name" value="ATPase_NBD"/>
</dbReference>
<reference evidence="6 7" key="1">
    <citation type="submission" date="2020-08" db="EMBL/GenBank/DDBJ databases">
        <title>Genomic Encyclopedia of Type Strains, Phase IV (KMG-IV): sequencing the most valuable type-strain genomes for metagenomic binning, comparative biology and taxonomic classification.</title>
        <authorList>
            <person name="Goeker M."/>
        </authorList>
    </citation>
    <scope>NUCLEOTIDE SEQUENCE [LARGE SCALE GENOMIC DNA]</scope>
    <source>
        <strain evidence="6 7">DSM 101015</strain>
    </source>
</reference>
<dbReference type="PANTHER" id="PTHR11365:SF23">
    <property type="entry name" value="HYPOTHETICAL 5-OXOPROLINASE (EUROFUNG)-RELATED"/>
    <property type="match status" value="1"/>
</dbReference>
<gene>
    <name evidence="6" type="ORF">GGR93_003227</name>
</gene>
<dbReference type="EC" id="3.5.2.14" evidence="6"/>
<feature type="domain" description="Hydantoinase/oxoprolinase N-terminal" evidence="4">
    <location>
        <begin position="50"/>
        <end position="230"/>
    </location>
</feature>